<dbReference type="InterPro" id="IPR003029">
    <property type="entry name" value="S1_domain"/>
</dbReference>
<keyword evidence="4" id="KW-1185">Reference proteome</keyword>
<evidence type="ECO:0000256" key="1">
    <source>
        <dbReference type="PIRNR" id="PIRNR012524"/>
    </source>
</evidence>
<dbReference type="InterPro" id="IPR036388">
    <property type="entry name" value="WH-like_DNA-bd_sf"/>
</dbReference>
<dbReference type="Pfam" id="PF13509">
    <property type="entry name" value="S1_2"/>
    <property type="match status" value="2"/>
</dbReference>
<organism evidence="3 4">
    <name type="scientific">Clostridium cavendishii DSM 21758</name>
    <dbReference type="NCBI Taxonomy" id="1121302"/>
    <lineage>
        <taxon>Bacteria</taxon>
        <taxon>Bacillati</taxon>
        <taxon>Bacillota</taxon>
        <taxon>Clostridia</taxon>
        <taxon>Eubacteriales</taxon>
        <taxon>Clostridiaceae</taxon>
        <taxon>Clostridium</taxon>
    </lineage>
</organism>
<dbReference type="Proteomes" id="UP000184310">
    <property type="component" value="Unassembled WGS sequence"/>
</dbReference>
<sequence length="284" mass="32147">MKVNLRNVKLGDFNLLKIVRKADFGYYLDAKTGNTNDDILLPNGSIEGKNLSIGDEVNAFIYRDSKDRVIATLKAPLAKVGEVAYLKVTSNTKIGSFADFGLEKDILIPLREQKYRLDEGQKYLLYIYEDKTGRLAATTDIDKYLEELEINQGEKISGIVYGFQTNGSLRVAIDGKYKGVVLKNEYFTNFKIGDKVEGVVKRIYDDGIVGIRLRATKLEERSELQKKIVKYLEENDGVMKFNDKSSPESIKEQFNTSKNYFKIALGGLMKQDVISQDEFGTKLK</sequence>
<dbReference type="RefSeq" id="WP_072985700.1">
    <property type="nucleotide sequence ID" value="NZ_FQZB01000005.1"/>
</dbReference>
<dbReference type="GO" id="GO:0003676">
    <property type="term" value="F:nucleic acid binding"/>
    <property type="evidence" value="ECO:0007669"/>
    <property type="project" value="InterPro"/>
</dbReference>
<dbReference type="SMART" id="SM00316">
    <property type="entry name" value="S1"/>
    <property type="match status" value="3"/>
</dbReference>
<dbReference type="InterPro" id="IPR014464">
    <property type="entry name" value="CvfB_fam"/>
</dbReference>
<dbReference type="Pfam" id="PF17783">
    <property type="entry name" value="WHD_CvfB"/>
    <property type="match status" value="1"/>
</dbReference>
<feature type="domain" description="S1 motif" evidence="2">
    <location>
        <begin position="79"/>
        <end position="140"/>
    </location>
</feature>
<feature type="domain" description="S1 motif" evidence="2">
    <location>
        <begin position="9"/>
        <end position="74"/>
    </location>
</feature>
<dbReference type="InterPro" id="IPR040764">
    <property type="entry name" value="CvfB_WH"/>
</dbReference>
<feature type="domain" description="S1 motif" evidence="2">
    <location>
        <begin position="151"/>
        <end position="214"/>
    </location>
</feature>
<gene>
    <name evidence="3" type="ORF">SAMN02745163_01141</name>
</gene>
<dbReference type="PIRSF" id="PIRSF012524">
    <property type="entry name" value="YitL_S1"/>
    <property type="match status" value="1"/>
</dbReference>
<accession>A0A1M6FHX3</accession>
<protein>
    <recommendedName>
        <fullName evidence="2">S1 motif domain-containing protein</fullName>
    </recommendedName>
</protein>
<dbReference type="InterPro" id="IPR039566">
    <property type="entry name" value="CvfB_S1_st"/>
</dbReference>
<dbReference type="PANTHER" id="PTHR37296:SF1">
    <property type="entry name" value="CONSERVED VIRULENCE FACTOR B"/>
    <property type="match status" value="1"/>
</dbReference>
<dbReference type="STRING" id="1121302.SAMN02745163_01141"/>
<dbReference type="Gene3D" id="1.10.10.10">
    <property type="entry name" value="Winged helix-like DNA-binding domain superfamily/Winged helix DNA-binding domain"/>
    <property type="match status" value="1"/>
</dbReference>
<dbReference type="InterPro" id="IPR012340">
    <property type="entry name" value="NA-bd_OB-fold"/>
</dbReference>
<evidence type="ECO:0000313" key="3">
    <source>
        <dbReference type="EMBL" id="SHI97246.1"/>
    </source>
</evidence>
<comment type="similarity">
    <text evidence="1">Belongs to the CvfB family.</text>
</comment>
<name>A0A1M6FHX3_9CLOT</name>
<dbReference type="OrthoDB" id="9801597at2"/>
<dbReference type="Gene3D" id="2.40.50.140">
    <property type="entry name" value="Nucleic acid-binding proteins"/>
    <property type="match status" value="1"/>
</dbReference>
<dbReference type="SUPFAM" id="SSF50249">
    <property type="entry name" value="Nucleic acid-binding proteins"/>
    <property type="match status" value="1"/>
</dbReference>
<dbReference type="EMBL" id="FQZB01000005">
    <property type="protein sequence ID" value="SHI97246.1"/>
    <property type="molecule type" value="Genomic_DNA"/>
</dbReference>
<dbReference type="PANTHER" id="PTHR37296">
    <property type="entry name" value="CONSERVED VIRULENCE FACTOR B"/>
    <property type="match status" value="1"/>
</dbReference>
<reference evidence="3 4" key="1">
    <citation type="submission" date="2016-11" db="EMBL/GenBank/DDBJ databases">
        <authorList>
            <person name="Jaros S."/>
            <person name="Januszkiewicz K."/>
            <person name="Wedrychowicz H."/>
        </authorList>
    </citation>
    <scope>NUCLEOTIDE SEQUENCE [LARGE SCALE GENOMIC DNA]</scope>
    <source>
        <strain evidence="3 4">DSM 21758</strain>
    </source>
</reference>
<proteinExistence type="inferred from homology"/>
<evidence type="ECO:0000259" key="2">
    <source>
        <dbReference type="SMART" id="SM00316"/>
    </source>
</evidence>
<evidence type="ECO:0000313" key="4">
    <source>
        <dbReference type="Proteomes" id="UP000184310"/>
    </source>
</evidence>
<dbReference type="AlphaFoldDB" id="A0A1M6FHX3"/>